<dbReference type="PANTHER" id="PTHR31105:SF42">
    <property type="entry name" value="OS02G0258300 PROTEIN"/>
    <property type="match status" value="1"/>
</dbReference>
<proteinExistence type="predicted"/>
<evidence type="ECO:0000313" key="4">
    <source>
        <dbReference type="EMBL" id="PKA58964.1"/>
    </source>
</evidence>
<dbReference type="EMBL" id="KZ451950">
    <property type="protein sequence ID" value="PKA58964.1"/>
    <property type="molecule type" value="Genomic_DNA"/>
</dbReference>
<reference evidence="4 5" key="1">
    <citation type="journal article" date="2017" name="Nature">
        <title>The Apostasia genome and the evolution of orchids.</title>
        <authorList>
            <person name="Zhang G.Q."/>
            <person name="Liu K.W."/>
            <person name="Li Z."/>
            <person name="Lohaus R."/>
            <person name="Hsiao Y.Y."/>
            <person name="Niu S.C."/>
            <person name="Wang J.Y."/>
            <person name="Lin Y.C."/>
            <person name="Xu Q."/>
            <person name="Chen L.J."/>
            <person name="Yoshida K."/>
            <person name="Fujiwara S."/>
            <person name="Wang Z.W."/>
            <person name="Zhang Y.Q."/>
            <person name="Mitsuda N."/>
            <person name="Wang M."/>
            <person name="Liu G.H."/>
            <person name="Pecoraro L."/>
            <person name="Huang H.X."/>
            <person name="Xiao X.J."/>
            <person name="Lin M."/>
            <person name="Wu X.Y."/>
            <person name="Wu W.L."/>
            <person name="Chen Y.Y."/>
            <person name="Chang S.B."/>
            <person name="Sakamoto S."/>
            <person name="Ohme-Takagi M."/>
            <person name="Yagi M."/>
            <person name="Zeng S.J."/>
            <person name="Shen C.Y."/>
            <person name="Yeh C.M."/>
            <person name="Luo Y.B."/>
            <person name="Tsai W.C."/>
            <person name="Van de Peer Y."/>
            <person name="Liu Z.J."/>
        </authorList>
    </citation>
    <scope>NUCLEOTIDE SEQUENCE [LARGE SCALE GENOMIC DNA]</scope>
    <source>
        <strain evidence="5">cv. Shenzhen</strain>
        <tissue evidence="4">Stem</tissue>
    </source>
</reference>
<name>A0A2I0ATU7_9ASPA</name>
<dbReference type="InterPro" id="IPR040244">
    <property type="entry name" value="EDR4-like"/>
</dbReference>
<dbReference type="AlphaFoldDB" id="A0A2I0ATU7"/>
<feature type="compositionally biased region" description="Basic and acidic residues" evidence="1">
    <location>
        <begin position="129"/>
        <end position="147"/>
    </location>
</feature>
<dbReference type="InterPro" id="IPR021480">
    <property type="entry name" value="Zinc_ribbon_12"/>
</dbReference>
<dbReference type="Pfam" id="PF22910">
    <property type="entry name" value="EDR4-like_1st"/>
    <property type="match status" value="1"/>
</dbReference>
<evidence type="ECO:0000259" key="3">
    <source>
        <dbReference type="Pfam" id="PF22910"/>
    </source>
</evidence>
<evidence type="ECO:0000256" key="1">
    <source>
        <dbReference type="SAM" id="MobiDB-lite"/>
    </source>
</evidence>
<feature type="domain" description="Enhanced disease resistance 4-like N-terminal" evidence="3">
    <location>
        <begin position="9"/>
        <end position="42"/>
    </location>
</feature>
<dbReference type="Proteomes" id="UP000236161">
    <property type="component" value="Unassembled WGS sequence"/>
</dbReference>
<dbReference type="GO" id="GO:1900150">
    <property type="term" value="P:regulation of defense response to fungus"/>
    <property type="evidence" value="ECO:0007669"/>
    <property type="project" value="InterPro"/>
</dbReference>
<accession>A0A2I0ATU7</accession>
<dbReference type="PANTHER" id="PTHR31105">
    <property type="entry name" value="EXTRA-LARGE G-PROTEIN-LIKE"/>
    <property type="match status" value="1"/>
</dbReference>
<dbReference type="STRING" id="1088818.A0A2I0ATU7"/>
<gene>
    <name evidence="4" type="primary">Y-1</name>
    <name evidence="4" type="ORF">AXF42_Ash001057</name>
</gene>
<evidence type="ECO:0000259" key="2">
    <source>
        <dbReference type="Pfam" id="PF11331"/>
    </source>
</evidence>
<protein>
    <submittedName>
        <fullName evidence="4">Uncharacterized protein</fullName>
    </submittedName>
</protein>
<evidence type="ECO:0000313" key="5">
    <source>
        <dbReference type="Proteomes" id="UP000236161"/>
    </source>
</evidence>
<dbReference type="InterPro" id="IPR055126">
    <property type="entry name" value="EDR4-like_N"/>
</dbReference>
<dbReference type="Pfam" id="PF11331">
    <property type="entry name" value="Zn_ribbon_12"/>
    <property type="match status" value="1"/>
</dbReference>
<feature type="region of interest" description="Disordered" evidence="1">
    <location>
        <begin position="123"/>
        <end position="157"/>
    </location>
</feature>
<keyword evidence="5" id="KW-1185">Reference proteome</keyword>
<organism evidence="4 5">
    <name type="scientific">Apostasia shenzhenica</name>
    <dbReference type="NCBI Taxonomy" id="1088818"/>
    <lineage>
        <taxon>Eukaryota</taxon>
        <taxon>Viridiplantae</taxon>
        <taxon>Streptophyta</taxon>
        <taxon>Embryophyta</taxon>
        <taxon>Tracheophyta</taxon>
        <taxon>Spermatophyta</taxon>
        <taxon>Magnoliopsida</taxon>
        <taxon>Liliopsida</taxon>
        <taxon>Asparagales</taxon>
        <taxon>Orchidaceae</taxon>
        <taxon>Apostasioideae</taxon>
        <taxon>Apostasia</taxon>
    </lineage>
</organism>
<feature type="domain" description="Probable zinc-ribbon" evidence="2">
    <location>
        <begin position="323"/>
        <end position="367"/>
    </location>
</feature>
<dbReference type="OrthoDB" id="2020426at2759"/>
<sequence length="735" mass="82366">MAEGEGGAKIQVVRCPKCGMLLPEPPNFMVYRCGGCDATLQAKKQPAIFKASSCSENFEFGGIRDAMKEGMHPRPDSSTRSRAEAKYVSYRRSSMRSLSDPCNSVDELWGRLKVEDEIRNQGLYSNEHSTTEARGSDDVNRYQDSKSRSYYPDPNSTVYSDYPDRVELLEQDRAEILRKLDELTAQFKQSCDISEVPNNRQSRRSFFPEVPSTLSHNVSQNSPKLHPAADMHYGLHRPSPFHYHGRRYQRSSDGYLFNQLDADPIISYHHGGFYNQHACSCIHCCSNRCLPPAQVPPCPLGCNEFNPVKPFSSRKRQLCRPAAGASPFILCYNCSEMLQVPEGIMQTKKQWYKVRCGSCSQLILFEVRGRRLLFSDYTQNTIDSSDRTEEVLQYHDDIKRGEVLSFSFDNDTPSYNDSMSTEEKIVLPSFPMSSNEMVKKESGINLSDNEKVHGILSSSSSSDGVDSVDSSVISRKDVPNLALVEHFEDPSSNQLDDDPGNGCRSKNLEPEEIILKDNAKQISVGNVPLPTDMNLSAEDYYPNGCLSQDSFEASKDDEPLRVSKGGESFFAGLIKKSFRDFSQLNKLRDAGRLRVSVNGHPISDCMIKKAEKLAGPIHPGDYWYDFRAGFWGVMGHACLGIIPPFIEEFNYPMHKNCAGGNTGVLVNGRELHQRDLLLLASRGLPVTKGRCYIVEISGKVWDEETGEELNDLGKLAPTVERLKCGFGMLVPRLLS</sequence>